<accession>A0ACC2MII7</accession>
<sequence>MAFHCSQTSSQPPNTLVLFLSFVFIFIVLPPNAESLSFQIPRFDPNTTDIVYEGDAVPFNGEIRLNRVDYATRVARATYGEHLRVWDPVNGNLTDFTTNFSFIIDTQNKSVGNYGHGIVFFLAPVDSEIPPNSMGGFLGLFNTTTLLSPSNNNITGVEFDSFSNPEWDPAGEHVGFIVNSLKSAQHVSWNTSMHNLDVANAQISYKSSTQEMNLLLMYNDSPSRYNVSLDVDLRKILPEWVKIGFSTATGTVTEIHRILSWEFSSTLEGKETNHAITARNKQENIKLILGLSIPLGTVVATAILLVWVILKRSKMKEGEDERVVLTSLNGNFNRGWPKSFSYEELVLATSNFSDEKKLGEGGFGGVYKGYLSDLDLMVAVKKISRRSKQGKKEYVTEVKIISRLRHRNLVQLIGWCHDRGEFLLVYEFMPNGSLDAHLFGNRSTLTWPIRYKIALGLASALLYLHEEWEQYVVHRDIKSSNVMLDSGFNARLGDFGLARITDHELDWKRNEKVKEKQRTSGGVSIFVTINLQNDRALDFVQHKWVAALAFDWLLQPKPDRMTSARAHLYICSSGFLALPSFAIASIRICCVVAVHGEEGLSAIDEEDPNCGTVVQKPEPA</sequence>
<proteinExistence type="predicted"/>
<evidence type="ECO:0000313" key="2">
    <source>
        <dbReference type="Proteomes" id="UP001234297"/>
    </source>
</evidence>
<dbReference type="Proteomes" id="UP001234297">
    <property type="component" value="Chromosome 2"/>
</dbReference>
<reference evidence="1 2" key="1">
    <citation type="journal article" date="2022" name="Hortic Res">
        <title>A haplotype resolved chromosomal level avocado genome allows analysis of novel avocado genes.</title>
        <authorList>
            <person name="Nath O."/>
            <person name="Fletcher S.J."/>
            <person name="Hayward A."/>
            <person name="Shaw L.M."/>
            <person name="Masouleh A.K."/>
            <person name="Furtado A."/>
            <person name="Henry R.J."/>
            <person name="Mitter N."/>
        </authorList>
    </citation>
    <scope>NUCLEOTIDE SEQUENCE [LARGE SCALE GENOMIC DNA]</scope>
    <source>
        <strain evidence="2">cv. Hass</strain>
    </source>
</reference>
<protein>
    <submittedName>
        <fullName evidence="1">Uncharacterized protein</fullName>
    </submittedName>
</protein>
<organism evidence="1 2">
    <name type="scientific">Persea americana</name>
    <name type="common">Avocado</name>
    <dbReference type="NCBI Taxonomy" id="3435"/>
    <lineage>
        <taxon>Eukaryota</taxon>
        <taxon>Viridiplantae</taxon>
        <taxon>Streptophyta</taxon>
        <taxon>Embryophyta</taxon>
        <taxon>Tracheophyta</taxon>
        <taxon>Spermatophyta</taxon>
        <taxon>Magnoliopsida</taxon>
        <taxon>Magnoliidae</taxon>
        <taxon>Laurales</taxon>
        <taxon>Lauraceae</taxon>
        <taxon>Persea</taxon>
    </lineage>
</organism>
<gene>
    <name evidence="1" type="ORF">MRB53_007280</name>
</gene>
<name>A0ACC2MII7_PERAE</name>
<evidence type="ECO:0000313" key="1">
    <source>
        <dbReference type="EMBL" id="KAJ8645532.1"/>
    </source>
</evidence>
<comment type="caution">
    <text evidence="1">The sequence shown here is derived from an EMBL/GenBank/DDBJ whole genome shotgun (WGS) entry which is preliminary data.</text>
</comment>
<dbReference type="EMBL" id="CM056810">
    <property type="protein sequence ID" value="KAJ8645532.1"/>
    <property type="molecule type" value="Genomic_DNA"/>
</dbReference>
<keyword evidence="2" id="KW-1185">Reference proteome</keyword>